<sequence>MPNTPAVELAAEPGSIALVDAMQVLKQAPDHASSGREALDQSGWLPATEDNRNASWVPGTVWLTGVVHNSSAQPLTRWIVVKPWRIRDVQLQTFQPESLGALDHQQAGSAWPVSGAAIRHVEPVFPVTVPPGASVRLLVRLQDVTVPTVEIHAWRPEAYTQALVSLLVHETVTFTVCLMVIGLLLWTRDPACALLAGWLATAKGFEATFQGQLLPYFWPAITGHLVPVFTVSGAACYALFTLSARALLDIGRTGLWAWLLGSLNVLALLAAGATLFSEQTLLPRMVVSMLGLAIVAVLPLAAWRTPLPARPGSRALQIAFFLCWCSLGLTIWTARHGRPVQFTGLTMLCILGVYSRMRAAAQASERRTTEHLAWHDPLTQLPNRPRGHRLLDEALRQASVRPEALHGGAGVGLLCLDLDRFKHVNDTHGHAVGDALLRTVAERLQHCLGSGNTACRLAGDEFMVVLPDVRSPEQVIRQCETVMAEFRRPFDIEGHQLFMSLSIGAAVFPDHALDAEILMRNADTALFESKRAGPGHFRVFHPDMNTRLMAYVSTRNALHVALERKEFELHYQPQIGLKDTDVVGVEALIRWRRPGQPLHQPGDFIAVAEESGLIVPIGTWVLHEACRQAAHWHRTGWHTVRMAVNVSPLQFQSGRLVKDVAAALEDSGLPPHCLELELTESVLMGKEDEAICTVRDLKNLGISLSIDDFGTGYSNLAYLQRFRFDRLKIDRSFILGLEQGTDAPAIVHAVLQMARHLNLRTTAEGIENASTAARLTAMGCDEAQGYHYARPLPAPALDRWREAFLQQATV</sequence>
<dbReference type="PROSITE" id="PS50887">
    <property type="entry name" value="GGDEF"/>
    <property type="match status" value="1"/>
</dbReference>
<accession>A0A7Y9U8G3</accession>
<evidence type="ECO:0000256" key="2">
    <source>
        <dbReference type="SAM" id="Phobius"/>
    </source>
</evidence>
<feature type="domain" description="EAL" evidence="3">
    <location>
        <begin position="551"/>
        <end position="805"/>
    </location>
</feature>
<dbReference type="CDD" id="cd01948">
    <property type="entry name" value="EAL"/>
    <property type="match status" value="1"/>
</dbReference>
<dbReference type="Gene3D" id="2.60.40.2380">
    <property type="match status" value="1"/>
</dbReference>
<dbReference type="Proteomes" id="UP000518288">
    <property type="component" value="Unassembled WGS sequence"/>
</dbReference>
<gene>
    <name evidence="5" type="ORF">BDD16_003813</name>
</gene>
<dbReference type="PANTHER" id="PTHR44757">
    <property type="entry name" value="DIGUANYLATE CYCLASE DGCP"/>
    <property type="match status" value="1"/>
</dbReference>
<dbReference type="InterPro" id="IPR001633">
    <property type="entry name" value="EAL_dom"/>
</dbReference>
<dbReference type="Pfam" id="PF00563">
    <property type="entry name" value="EAL"/>
    <property type="match status" value="1"/>
</dbReference>
<reference evidence="5 6" key="1">
    <citation type="submission" date="2020-07" db="EMBL/GenBank/DDBJ databases">
        <title>Genomic Encyclopedia of Archaeal and Bacterial Type Strains, Phase II (KMG-II): from individual species to whole genera.</title>
        <authorList>
            <person name="Goeker M."/>
        </authorList>
    </citation>
    <scope>NUCLEOTIDE SEQUENCE [LARGE SCALE GENOMIC DNA]</scope>
    <source>
        <strain evidence="5 6">DSM 21226</strain>
    </source>
</reference>
<dbReference type="SUPFAM" id="SSF55073">
    <property type="entry name" value="Nucleotide cyclase"/>
    <property type="match status" value="1"/>
</dbReference>
<dbReference type="Gene3D" id="3.30.70.270">
    <property type="match status" value="1"/>
</dbReference>
<feature type="transmembrane region" description="Helical" evidence="2">
    <location>
        <begin position="162"/>
        <end position="186"/>
    </location>
</feature>
<dbReference type="NCBIfam" id="TIGR00254">
    <property type="entry name" value="GGDEF"/>
    <property type="match status" value="1"/>
</dbReference>
<evidence type="ECO:0000256" key="1">
    <source>
        <dbReference type="SAM" id="MobiDB-lite"/>
    </source>
</evidence>
<dbReference type="AlphaFoldDB" id="A0A7Y9U8G3"/>
<dbReference type="EMBL" id="JACCFH010000001">
    <property type="protein sequence ID" value="NYG34827.1"/>
    <property type="molecule type" value="Genomic_DNA"/>
</dbReference>
<dbReference type="SUPFAM" id="SSF141868">
    <property type="entry name" value="EAL domain-like"/>
    <property type="match status" value="1"/>
</dbReference>
<dbReference type="InterPro" id="IPR000160">
    <property type="entry name" value="GGDEF_dom"/>
</dbReference>
<feature type="domain" description="GGDEF" evidence="4">
    <location>
        <begin position="409"/>
        <end position="542"/>
    </location>
</feature>
<dbReference type="Pfam" id="PF00990">
    <property type="entry name" value="GGDEF"/>
    <property type="match status" value="1"/>
</dbReference>
<dbReference type="InterPro" id="IPR052155">
    <property type="entry name" value="Biofilm_reg_signaling"/>
</dbReference>
<keyword evidence="2" id="KW-1133">Transmembrane helix</keyword>
<dbReference type="InterPro" id="IPR029787">
    <property type="entry name" value="Nucleotide_cyclase"/>
</dbReference>
<evidence type="ECO:0000259" key="4">
    <source>
        <dbReference type="PROSITE" id="PS50887"/>
    </source>
</evidence>
<feature type="transmembrane region" description="Helical" evidence="2">
    <location>
        <begin position="282"/>
        <end position="303"/>
    </location>
</feature>
<evidence type="ECO:0000313" key="5">
    <source>
        <dbReference type="EMBL" id="NYG34827.1"/>
    </source>
</evidence>
<dbReference type="SMART" id="SM00267">
    <property type="entry name" value="GGDEF"/>
    <property type="match status" value="1"/>
</dbReference>
<comment type="caution">
    <text evidence="5">The sequence shown here is derived from an EMBL/GenBank/DDBJ whole genome shotgun (WGS) entry which is preliminary data.</text>
</comment>
<proteinExistence type="predicted"/>
<dbReference type="InterPro" id="IPR011622">
    <property type="entry name" value="7TMR_DISM_rcpt_extracell_dom2"/>
</dbReference>
<dbReference type="CDD" id="cd01949">
    <property type="entry name" value="GGDEF"/>
    <property type="match status" value="1"/>
</dbReference>
<keyword evidence="2" id="KW-0812">Transmembrane</keyword>
<dbReference type="PROSITE" id="PS50883">
    <property type="entry name" value="EAL"/>
    <property type="match status" value="1"/>
</dbReference>
<dbReference type="InterPro" id="IPR043128">
    <property type="entry name" value="Rev_trsase/Diguanyl_cyclase"/>
</dbReference>
<feature type="transmembrane region" description="Helical" evidence="2">
    <location>
        <begin position="255"/>
        <end position="276"/>
    </location>
</feature>
<keyword evidence="2" id="KW-0472">Membrane</keyword>
<dbReference type="RefSeq" id="WP_179635421.1">
    <property type="nucleotide sequence ID" value="NZ_JACCFH010000001.1"/>
</dbReference>
<evidence type="ECO:0000313" key="6">
    <source>
        <dbReference type="Proteomes" id="UP000518288"/>
    </source>
</evidence>
<keyword evidence="6" id="KW-1185">Reference proteome</keyword>
<feature type="transmembrane region" description="Helical" evidence="2">
    <location>
        <begin position="315"/>
        <end position="334"/>
    </location>
</feature>
<name>A0A7Y9U8G3_9BURK</name>
<feature type="region of interest" description="Disordered" evidence="1">
    <location>
        <begin position="29"/>
        <end position="51"/>
    </location>
</feature>
<dbReference type="Gene3D" id="3.20.20.450">
    <property type="entry name" value="EAL domain"/>
    <property type="match status" value="1"/>
</dbReference>
<dbReference type="Pfam" id="PF07696">
    <property type="entry name" value="7TMR-DISMED2"/>
    <property type="match status" value="1"/>
</dbReference>
<protein>
    <submittedName>
        <fullName evidence="5">Diguanylate cyclase (GGDEF)-like protein</fullName>
    </submittedName>
</protein>
<evidence type="ECO:0000259" key="3">
    <source>
        <dbReference type="PROSITE" id="PS50883"/>
    </source>
</evidence>
<dbReference type="PANTHER" id="PTHR44757:SF2">
    <property type="entry name" value="BIOFILM ARCHITECTURE MAINTENANCE PROTEIN MBAA"/>
    <property type="match status" value="1"/>
</dbReference>
<organism evidence="5 6">
    <name type="scientific">Sphaerotilus montanus</name>
    <dbReference type="NCBI Taxonomy" id="522889"/>
    <lineage>
        <taxon>Bacteria</taxon>
        <taxon>Pseudomonadati</taxon>
        <taxon>Pseudomonadota</taxon>
        <taxon>Betaproteobacteria</taxon>
        <taxon>Burkholderiales</taxon>
        <taxon>Sphaerotilaceae</taxon>
        <taxon>Sphaerotilus</taxon>
    </lineage>
</organism>
<dbReference type="SMART" id="SM00052">
    <property type="entry name" value="EAL"/>
    <property type="match status" value="1"/>
</dbReference>
<dbReference type="InterPro" id="IPR035919">
    <property type="entry name" value="EAL_sf"/>
</dbReference>
<feature type="transmembrane region" description="Helical" evidence="2">
    <location>
        <begin position="225"/>
        <end position="248"/>
    </location>
</feature>